<comment type="caution">
    <text evidence="1">The sequence shown here is derived from an EMBL/GenBank/DDBJ whole genome shotgun (WGS) entry which is preliminary data.</text>
</comment>
<dbReference type="EMBL" id="CM043018">
    <property type="protein sequence ID" value="KAI4463576.1"/>
    <property type="molecule type" value="Genomic_DNA"/>
</dbReference>
<evidence type="ECO:0000313" key="1">
    <source>
        <dbReference type="EMBL" id="KAI4463576.1"/>
    </source>
</evidence>
<evidence type="ECO:0000313" key="2">
    <source>
        <dbReference type="Proteomes" id="UP001056778"/>
    </source>
</evidence>
<dbReference type="Proteomes" id="UP001056778">
    <property type="component" value="Chromosome 4"/>
</dbReference>
<sequence length="631" mass="73059">MQRNLLKNCNAMETMTQVLVLQITLHVLSEERYLAEGAVAPPPWADPKVNPCATQPRGWQLLYWPPDGKCYKIFKMGYPCPDDMELSPAATKAGVREFSAECRCPPKSAQSTYDGRCHELFKAGPCQRGQYFAPDSRSHTDSESKKQHRGICRDIPKCENPNEIFWPQNGRCYERLTKGPCTKGQLITASLDGLAVCACNHKTDMIDYFYNGYGCFQHFTKGPCKEKGHLFLADRSCDCSDELPHFHDITKQCFEIGEFAKDAWERLRRCYTNALHRRRFKKSPKRVFPWKFEKEMSFLLPFLELRKSRYESSFFGYDDNQDTTFEEDLHIKEDVENGEVDVQDRLVENLQTHFMDQIDVEKRCENLDRRDTSPNNNSIEQSQRYGDSYSYVKPVYQQLSSIPSVLEGFYRSMSIWRGIPIRSYEEKGICACKKGFIRYSINSRCYRPYTQGPCPTGQMIMNETKCDIQPCKKGELYFPKENSCYRVGTKGPCRSGQVVTFDFETRPSLDGISFNGICGCVRSKPCEHESEKDLCTRHDQVLFNDKCYKLYTQGPCARGAWLTPVRHRKEDIWTEEVDRRTGACDCMPGYTKTLRTVEEKVMVECLSPSVILADYLNKNYVSFNDTDFRYR</sequence>
<keyword evidence="2" id="KW-1185">Reference proteome</keyword>
<gene>
    <name evidence="1" type="ORF">MML48_4g00013996</name>
</gene>
<name>A0ACB9T9T8_HOLOL</name>
<organism evidence="1 2">
    <name type="scientific">Holotrichia oblita</name>
    <name type="common">Chafer beetle</name>
    <dbReference type="NCBI Taxonomy" id="644536"/>
    <lineage>
        <taxon>Eukaryota</taxon>
        <taxon>Metazoa</taxon>
        <taxon>Ecdysozoa</taxon>
        <taxon>Arthropoda</taxon>
        <taxon>Hexapoda</taxon>
        <taxon>Insecta</taxon>
        <taxon>Pterygota</taxon>
        <taxon>Neoptera</taxon>
        <taxon>Endopterygota</taxon>
        <taxon>Coleoptera</taxon>
        <taxon>Polyphaga</taxon>
        <taxon>Scarabaeiformia</taxon>
        <taxon>Scarabaeidae</taxon>
        <taxon>Melolonthinae</taxon>
        <taxon>Holotrichia</taxon>
    </lineage>
</organism>
<protein>
    <submittedName>
        <fullName evidence="1">Uncharacterized protein</fullName>
    </submittedName>
</protein>
<accession>A0ACB9T9T8</accession>
<reference evidence="1" key="1">
    <citation type="submission" date="2022-04" db="EMBL/GenBank/DDBJ databases">
        <title>Chromosome-scale genome assembly of Holotrichia oblita Faldermann.</title>
        <authorList>
            <person name="Rongchong L."/>
        </authorList>
    </citation>
    <scope>NUCLEOTIDE SEQUENCE</scope>
    <source>
        <strain evidence="1">81SQS9</strain>
    </source>
</reference>
<proteinExistence type="predicted"/>